<dbReference type="SUPFAM" id="SSF52833">
    <property type="entry name" value="Thioredoxin-like"/>
    <property type="match status" value="1"/>
</dbReference>
<evidence type="ECO:0000313" key="1">
    <source>
        <dbReference type="EMBL" id="OLF10445.1"/>
    </source>
</evidence>
<dbReference type="AlphaFoldDB" id="A0A7Z1AYD0"/>
<dbReference type="CDD" id="cd03062">
    <property type="entry name" value="TRX_Fd_Sucrase"/>
    <property type="match status" value="1"/>
</dbReference>
<sequence length="308" mass="31860">MSRCSAVAEVLGEPLAGTAATARSWLCVEQPGPWGRDALSASHLDPGVAAELGRLTAGTGVRVVLIRRPGSHPDRHRPVPQRVYLAHTAPGRTWLERASVHDPKELLDLDFAAAGAGTRGLLGSVSADPLLLVCTNGRRDVCCAVLGRPLAAELAGSHGDAVWECTHIGGHRLSPTAVLLPTGYSYGRLDAVSGARLLEGGAAVVTEGCRGRSTWPVVGQVAELAVRESTGVDCPDAVEVGAAVESPGGWVVPVWHEDGRSWRVLVTQRTVAESRPASCGAAPTPAVAFEVGSVTAVGATHRSVSGAR</sequence>
<dbReference type="InterPro" id="IPR010350">
    <property type="entry name" value="Aim32/Apd1-like_bac"/>
</dbReference>
<dbReference type="OrthoDB" id="3399139at2"/>
<name>A0A7Z1AYD0_9PSEU</name>
<dbReference type="InterPro" id="IPR036249">
    <property type="entry name" value="Thioredoxin-like_sf"/>
</dbReference>
<proteinExistence type="predicted"/>
<reference evidence="1 2" key="1">
    <citation type="submission" date="2016-12" db="EMBL/GenBank/DDBJ databases">
        <title>The draft genome sequence of Actinophytocola xinjiangensis.</title>
        <authorList>
            <person name="Wang W."/>
            <person name="Yuan L."/>
        </authorList>
    </citation>
    <scope>NUCLEOTIDE SEQUENCE [LARGE SCALE GENOMIC DNA]</scope>
    <source>
        <strain evidence="1 2">CGMCC 4.4663</strain>
    </source>
</reference>
<dbReference type="InterPro" id="IPR009737">
    <property type="entry name" value="Aim32/Apd1-like"/>
</dbReference>
<accession>A0A7Z1AYD0</accession>
<dbReference type="EMBL" id="MSIF01000006">
    <property type="protein sequence ID" value="OLF10445.1"/>
    <property type="molecule type" value="Genomic_DNA"/>
</dbReference>
<organism evidence="1 2">
    <name type="scientific">Actinophytocola xinjiangensis</name>
    <dbReference type="NCBI Taxonomy" id="485602"/>
    <lineage>
        <taxon>Bacteria</taxon>
        <taxon>Bacillati</taxon>
        <taxon>Actinomycetota</taxon>
        <taxon>Actinomycetes</taxon>
        <taxon>Pseudonocardiales</taxon>
        <taxon>Pseudonocardiaceae</taxon>
    </lineage>
</organism>
<evidence type="ECO:0000313" key="2">
    <source>
        <dbReference type="Proteomes" id="UP000185696"/>
    </source>
</evidence>
<comment type="caution">
    <text evidence="1">The sequence shown here is derived from an EMBL/GenBank/DDBJ whole genome shotgun (WGS) entry which is preliminary data.</text>
</comment>
<keyword evidence="2" id="KW-1185">Reference proteome</keyword>
<gene>
    <name evidence="1" type="ORF">BLA60_14655</name>
</gene>
<dbReference type="Pfam" id="PF06999">
    <property type="entry name" value="Suc_Fer-like"/>
    <property type="match status" value="1"/>
</dbReference>
<dbReference type="PIRSF" id="PIRSF035042">
    <property type="entry name" value="UCP035042_thirdx"/>
    <property type="match status" value="1"/>
</dbReference>
<dbReference type="Proteomes" id="UP000185696">
    <property type="component" value="Unassembled WGS sequence"/>
</dbReference>
<protein>
    <submittedName>
        <fullName evidence="1">Sucrase ferredoxin</fullName>
    </submittedName>
</protein>